<dbReference type="PROSITE" id="PS51186">
    <property type="entry name" value="GNAT"/>
    <property type="match status" value="1"/>
</dbReference>
<evidence type="ECO:0000259" key="1">
    <source>
        <dbReference type="PROSITE" id="PS51186"/>
    </source>
</evidence>
<evidence type="ECO:0000313" key="3">
    <source>
        <dbReference type="Proteomes" id="UP000239539"/>
    </source>
</evidence>
<feature type="domain" description="N-acetyltransferase" evidence="1">
    <location>
        <begin position="1"/>
        <end position="141"/>
    </location>
</feature>
<evidence type="ECO:0000313" key="2">
    <source>
        <dbReference type="EMBL" id="PRO69565.1"/>
    </source>
</evidence>
<dbReference type="EMBL" id="PVNO01000023">
    <property type="protein sequence ID" value="PRO69565.1"/>
    <property type="molecule type" value="Genomic_DNA"/>
</dbReference>
<accession>A0ABX5CQ74</accession>
<protein>
    <submittedName>
        <fullName evidence="2">GNAT family N-acetyltransferase</fullName>
    </submittedName>
</protein>
<keyword evidence="3" id="KW-1185">Reference proteome</keyword>
<comment type="caution">
    <text evidence="2">The sequence shown here is derived from an EMBL/GenBank/DDBJ whole genome shotgun (WGS) entry which is preliminary data.</text>
</comment>
<dbReference type="InterPro" id="IPR016181">
    <property type="entry name" value="Acyl_CoA_acyltransferase"/>
</dbReference>
<gene>
    <name evidence="2" type="ORF">C6Y39_06270</name>
</gene>
<sequence length="142" mass="16390">MTIAFVPSTELQRAAEFTFDNMRVYYAQYAPEWDVEKVLSATSKLINLDILFDEKVVGVMRLEYEDENCVLRDLQIIPNEQNKGIGFTALQEAKRLALNANKNTLSLRVFKISPAVALYQRDGFVIKSEDDRFFNMVKDLKQ</sequence>
<name>A0ABX5CQ74_9ALTE</name>
<organism evidence="2 3">
    <name type="scientific">Alteromonas gracilis</name>
    <dbReference type="NCBI Taxonomy" id="1479524"/>
    <lineage>
        <taxon>Bacteria</taxon>
        <taxon>Pseudomonadati</taxon>
        <taxon>Pseudomonadota</taxon>
        <taxon>Gammaproteobacteria</taxon>
        <taxon>Alteromonadales</taxon>
        <taxon>Alteromonadaceae</taxon>
        <taxon>Alteromonas/Salinimonas group</taxon>
        <taxon>Alteromonas</taxon>
    </lineage>
</organism>
<dbReference type="Gene3D" id="3.40.630.30">
    <property type="match status" value="1"/>
</dbReference>
<dbReference type="Proteomes" id="UP000239539">
    <property type="component" value="Unassembled WGS sequence"/>
</dbReference>
<dbReference type="InterPro" id="IPR000182">
    <property type="entry name" value="GNAT_dom"/>
</dbReference>
<dbReference type="SUPFAM" id="SSF55729">
    <property type="entry name" value="Acyl-CoA N-acyltransferases (Nat)"/>
    <property type="match status" value="1"/>
</dbReference>
<dbReference type="RefSeq" id="WP_105930450.1">
    <property type="nucleotide sequence ID" value="NZ_PVNO01000023.1"/>
</dbReference>
<reference evidence="3" key="1">
    <citation type="journal article" date="2020" name="Int. J. Syst. Evol. Microbiol.">
        <title>Alteromonas alba sp. nov., a marine bacterium isolated from the seawater of the West Pacific Ocean.</title>
        <authorList>
            <person name="Sun C."/>
            <person name="Wu Y.-H."/>
            <person name="Xamxidin M."/>
            <person name="Cheng H."/>
            <person name="Xu X.-W."/>
        </authorList>
    </citation>
    <scope>NUCLEOTIDE SEQUENCE [LARGE SCALE GENOMIC DNA]</scope>
    <source>
        <strain evidence="3">9a2</strain>
    </source>
</reference>
<dbReference type="Pfam" id="PF00583">
    <property type="entry name" value="Acetyltransf_1"/>
    <property type="match status" value="1"/>
</dbReference>
<proteinExistence type="predicted"/>